<keyword evidence="1" id="KW-0812">Transmembrane</keyword>
<evidence type="ECO:0000313" key="2">
    <source>
        <dbReference type="EMBL" id="CAL5136532.1"/>
    </source>
</evidence>
<dbReference type="AlphaFoldDB" id="A0AAV2TJI8"/>
<comment type="caution">
    <text evidence="2">The sequence shown here is derived from an EMBL/GenBank/DDBJ whole genome shotgun (WGS) entry which is preliminary data.</text>
</comment>
<evidence type="ECO:0000256" key="1">
    <source>
        <dbReference type="SAM" id="Phobius"/>
    </source>
</evidence>
<gene>
    <name evidence="2" type="ORF">CDAUBV1_LOCUS10670</name>
</gene>
<organism evidence="2 3">
    <name type="scientific">Calicophoron daubneyi</name>
    <name type="common">Rumen fluke</name>
    <name type="synonym">Paramphistomum daubneyi</name>
    <dbReference type="NCBI Taxonomy" id="300641"/>
    <lineage>
        <taxon>Eukaryota</taxon>
        <taxon>Metazoa</taxon>
        <taxon>Spiralia</taxon>
        <taxon>Lophotrochozoa</taxon>
        <taxon>Platyhelminthes</taxon>
        <taxon>Trematoda</taxon>
        <taxon>Digenea</taxon>
        <taxon>Plagiorchiida</taxon>
        <taxon>Pronocephalata</taxon>
        <taxon>Paramphistomoidea</taxon>
        <taxon>Paramphistomidae</taxon>
        <taxon>Calicophoron</taxon>
    </lineage>
</organism>
<keyword evidence="1" id="KW-0472">Membrane</keyword>
<sequence length="428" mass="48784">MYTLWCHARTTKEDYYFAHQIRFFEASITQIIIGWNMALVPAVRVFDDICRYADRTCDCYRGSQRPTTEKLGRARTNYFVLDPLLMAATLLCQKHQCRSFSLDDFNCTADEQRGVIFHYAEFSFFFQGVPQTSGEKSVDQQFAQEFGKEQQGCQNHQWIVKKTPFSTTFKCEIIPYTTHYTFCMGPAGKLNRETGECELCPPGTYGSSRFVSPSLPLTGEIYSPPLSDSPHSLVRDARRRGYAEWYLRSNDGAEPEEHECRVCRSDTFTEEAGRSVCHLCPAWHTYPKDWARDQQLTVGGEWLHEACPIEGRDEIQLKQIVQGMVGARFARSFNAATPLGRAICVLCICLVPLLAALCLLFLAYCLIDVGYFMLQMTKLLRPLQIQIAELVMGMQYFLSDQEKIGQQRLMENDASESTRVPSGDFSLG</sequence>
<protein>
    <submittedName>
        <fullName evidence="2">Uncharacterized protein</fullName>
    </submittedName>
</protein>
<dbReference type="Proteomes" id="UP001497525">
    <property type="component" value="Unassembled WGS sequence"/>
</dbReference>
<accession>A0AAV2TJI8</accession>
<proteinExistence type="predicted"/>
<feature type="transmembrane region" description="Helical" evidence="1">
    <location>
        <begin position="350"/>
        <end position="374"/>
    </location>
</feature>
<name>A0AAV2TJI8_CALDB</name>
<keyword evidence="1" id="KW-1133">Transmembrane helix</keyword>
<dbReference type="EMBL" id="CAXLJL010000334">
    <property type="protein sequence ID" value="CAL5136532.1"/>
    <property type="molecule type" value="Genomic_DNA"/>
</dbReference>
<evidence type="ECO:0000313" key="3">
    <source>
        <dbReference type="Proteomes" id="UP001497525"/>
    </source>
</evidence>
<reference evidence="2" key="1">
    <citation type="submission" date="2024-06" db="EMBL/GenBank/DDBJ databases">
        <authorList>
            <person name="Liu X."/>
            <person name="Lenzi L."/>
            <person name="Haldenby T S."/>
            <person name="Uol C."/>
        </authorList>
    </citation>
    <scope>NUCLEOTIDE SEQUENCE</scope>
</reference>